<feature type="transmembrane region" description="Helical" evidence="1">
    <location>
        <begin position="32"/>
        <end position="53"/>
    </location>
</feature>
<accession>A0AA87LT78</accession>
<dbReference type="AlphaFoldDB" id="A0AA87LT78"/>
<feature type="transmembrane region" description="Helical" evidence="1">
    <location>
        <begin position="60"/>
        <end position="85"/>
    </location>
</feature>
<dbReference type="EMBL" id="AJYB01000024">
    <property type="protein sequence ID" value="EIM06959.1"/>
    <property type="molecule type" value="Genomic_DNA"/>
</dbReference>
<sequence length="129" mass="14641">MLIFRYNFKYSQEAFFNIYTYSSFESFGTFTLLRPILFLLLAVALLLFIALLIPKIRMNLLNGFAVISLSVESVVVGIQVVYYHAIIVDEIGLSGDLVSLFLFLAIALFGLLKPLLYLLASRRNIFSKT</sequence>
<reference evidence="2 3" key="1">
    <citation type="journal article" date="2012" name="J. Bacteriol.">
        <title>Genome Sequence of the Antarctic Psychrophile Bacterium Planococcus antarcticus DSM 14505.</title>
        <authorList>
            <person name="Margolles A."/>
            <person name="Gueimonde M."/>
            <person name="Sanchez B."/>
        </authorList>
    </citation>
    <scope>NUCLEOTIDE SEQUENCE [LARGE SCALE GENOMIC DNA]</scope>
    <source>
        <strain evidence="2 3">DSM 14505</strain>
    </source>
</reference>
<evidence type="ECO:0000256" key="1">
    <source>
        <dbReference type="SAM" id="Phobius"/>
    </source>
</evidence>
<comment type="caution">
    <text evidence="2">The sequence shown here is derived from an EMBL/GenBank/DDBJ whole genome shotgun (WGS) entry which is preliminary data.</text>
</comment>
<keyword evidence="1" id="KW-1133">Transmembrane helix</keyword>
<keyword evidence="1" id="KW-0472">Membrane</keyword>
<proteinExistence type="predicted"/>
<feature type="transmembrane region" description="Helical" evidence="1">
    <location>
        <begin position="97"/>
        <end position="120"/>
    </location>
</feature>
<evidence type="ECO:0000313" key="3">
    <source>
        <dbReference type="Proteomes" id="UP000004725"/>
    </source>
</evidence>
<gene>
    <name evidence="2" type="ORF">A1A1_08324</name>
</gene>
<organism evidence="2 3">
    <name type="scientific">Planococcus antarcticus DSM 14505</name>
    <dbReference type="NCBI Taxonomy" id="1185653"/>
    <lineage>
        <taxon>Bacteria</taxon>
        <taxon>Bacillati</taxon>
        <taxon>Bacillota</taxon>
        <taxon>Bacilli</taxon>
        <taxon>Bacillales</taxon>
        <taxon>Caryophanaceae</taxon>
        <taxon>Planococcus</taxon>
    </lineage>
</organism>
<protein>
    <submittedName>
        <fullName evidence="2">Uncharacterized protein</fullName>
    </submittedName>
</protein>
<dbReference type="Proteomes" id="UP000004725">
    <property type="component" value="Unassembled WGS sequence"/>
</dbReference>
<evidence type="ECO:0000313" key="2">
    <source>
        <dbReference type="EMBL" id="EIM06959.1"/>
    </source>
</evidence>
<name>A0AA87LT78_9BACL</name>
<dbReference type="RefSeq" id="WP_006829658.1">
    <property type="nucleotide sequence ID" value="NZ_AJYB01000024.1"/>
</dbReference>
<keyword evidence="1" id="KW-0812">Transmembrane</keyword>